<evidence type="ECO:0000313" key="1">
    <source>
        <dbReference type="EMBL" id="OJJ99887.1"/>
    </source>
</evidence>
<dbReference type="OMA" id="IGCLTNM"/>
<protein>
    <submittedName>
        <fullName evidence="1">Uncharacterized protein</fullName>
    </submittedName>
</protein>
<dbReference type="GeneID" id="30972042"/>
<evidence type="ECO:0000313" key="2">
    <source>
        <dbReference type="Proteomes" id="UP000184546"/>
    </source>
</evidence>
<sequence>MSPDRSTLQQSFHTARWNSELQKHLAGDIAAGVISATFISPIVTIIDRTIVERLALNRPLLRTLGVNAVCSIFQPQKFYVSKPFFIVWSLYAATYCTANVTDTCIHHLPSLTDKKSTANLAATLSFLPTYVVNVCLGIMKDVNFAQYYGRSSTAVAVGARVPRAAYMSLLFRDSVTIFSSFNLAPWMASSVPDWVATGTHTKAMITQLVLPAAVQFANTPLHLLGLDLIARPQSQGLVERWSRVRRDWASSSTVRAARVLPAFGVGCIMNTELRDLVHHS</sequence>
<dbReference type="PANTHER" id="PTHR37845">
    <property type="entry name" value="SEQUENCE ORPHAN"/>
    <property type="match status" value="1"/>
</dbReference>
<dbReference type="PANTHER" id="PTHR37845:SF1">
    <property type="entry name" value="SEQUENCE ORPHAN"/>
    <property type="match status" value="1"/>
</dbReference>
<dbReference type="AlphaFoldDB" id="A0A1L9WVE9"/>
<dbReference type="VEuPathDB" id="FungiDB:ASPACDRAFT_1881063"/>
<proteinExistence type="predicted"/>
<organism evidence="1 2">
    <name type="scientific">Aspergillus aculeatus (strain ATCC 16872 / CBS 172.66 / WB 5094)</name>
    <dbReference type="NCBI Taxonomy" id="690307"/>
    <lineage>
        <taxon>Eukaryota</taxon>
        <taxon>Fungi</taxon>
        <taxon>Dikarya</taxon>
        <taxon>Ascomycota</taxon>
        <taxon>Pezizomycotina</taxon>
        <taxon>Eurotiomycetes</taxon>
        <taxon>Eurotiomycetidae</taxon>
        <taxon>Eurotiales</taxon>
        <taxon>Aspergillaceae</taxon>
        <taxon>Aspergillus</taxon>
        <taxon>Aspergillus subgen. Circumdati</taxon>
    </lineage>
</organism>
<dbReference type="OrthoDB" id="275936at2759"/>
<name>A0A1L9WVE9_ASPA1</name>
<accession>A0A1L9WVE9</accession>
<keyword evidence="2" id="KW-1185">Reference proteome</keyword>
<dbReference type="STRING" id="690307.A0A1L9WVE9"/>
<dbReference type="GO" id="GO:0005739">
    <property type="term" value="C:mitochondrion"/>
    <property type="evidence" value="ECO:0007669"/>
    <property type="project" value="TreeGrafter"/>
</dbReference>
<dbReference type="EMBL" id="KV878977">
    <property type="protein sequence ID" value="OJJ99887.1"/>
    <property type="molecule type" value="Genomic_DNA"/>
</dbReference>
<reference evidence="2" key="1">
    <citation type="journal article" date="2017" name="Genome Biol.">
        <title>Comparative genomics reveals high biological diversity and specific adaptations in the industrially and medically important fungal genus Aspergillus.</title>
        <authorList>
            <person name="de Vries R.P."/>
            <person name="Riley R."/>
            <person name="Wiebenga A."/>
            <person name="Aguilar-Osorio G."/>
            <person name="Amillis S."/>
            <person name="Uchima C.A."/>
            <person name="Anderluh G."/>
            <person name="Asadollahi M."/>
            <person name="Askin M."/>
            <person name="Barry K."/>
            <person name="Battaglia E."/>
            <person name="Bayram O."/>
            <person name="Benocci T."/>
            <person name="Braus-Stromeyer S.A."/>
            <person name="Caldana C."/>
            <person name="Canovas D."/>
            <person name="Cerqueira G.C."/>
            <person name="Chen F."/>
            <person name="Chen W."/>
            <person name="Choi C."/>
            <person name="Clum A."/>
            <person name="Dos Santos R.A."/>
            <person name="Damasio A.R."/>
            <person name="Diallinas G."/>
            <person name="Emri T."/>
            <person name="Fekete E."/>
            <person name="Flipphi M."/>
            <person name="Freyberg S."/>
            <person name="Gallo A."/>
            <person name="Gournas C."/>
            <person name="Habgood R."/>
            <person name="Hainaut M."/>
            <person name="Harispe M.L."/>
            <person name="Henrissat B."/>
            <person name="Hilden K.S."/>
            <person name="Hope R."/>
            <person name="Hossain A."/>
            <person name="Karabika E."/>
            <person name="Karaffa L."/>
            <person name="Karanyi Z."/>
            <person name="Krasevec N."/>
            <person name="Kuo A."/>
            <person name="Kusch H."/>
            <person name="LaButti K."/>
            <person name="Lagendijk E.L."/>
            <person name="Lapidus A."/>
            <person name="Levasseur A."/>
            <person name="Lindquist E."/>
            <person name="Lipzen A."/>
            <person name="Logrieco A.F."/>
            <person name="MacCabe A."/>
            <person name="Maekelae M.R."/>
            <person name="Malavazi I."/>
            <person name="Melin P."/>
            <person name="Meyer V."/>
            <person name="Mielnichuk N."/>
            <person name="Miskei M."/>
            <person name="Molnar A.P."/>
            <person name="Mule G."/>
            <person name="Ngan C.Y."/>
            <person name="Orejas M."/>
            <person name="Orosz E."/>
            <person name="Ouedraogo J.P."/>
            <person name="Overkamp K.M."/>
            <person name="Park H.-S."/>
            <person name="Perrone G."/>
            <person name="Piumi F."/>
            <person name="Punt P.J."/>
            <person name="Ram A.F."/>
            <person name="Ramon A."/>
            <person name="Rauscher S."/>
            <person name="Record E."/>
            <person name="Riano-Pachon D.M."/>
            <person name="Robert V."/>
            <person name="Roehrig J."/>
            <person name="Ruller R."/>
            <person name="Salamov A."/>
            <person name="Salih N.S."/>
            <person name="Samson R.A."/>
            <person name="Sandor E."/>
            <person name="Sanguinetti M."/>
            <person name="Schuetze T."/>
            <person name="Sepcic K."/>
            <person name="Shelest E."/>
            <person name="Sherlock G."/>
            <person name="Sophianopoulou V."/>
            <person name="Squina F.M."/>
            <person name="Sun H."/>
            <person name="Susca A."/>
            <person name="Todd R.B."/>
            <person name="Tsang A."/>
            <person name="Unkles S.E."/>
            <person name="van de Wiele N."/>
            <person name="van Rossen-Uffink D."/>
            <person name="Oliveira J.V."/>
            <person name="Vesth T.C."/>
            <person name="Visser J."/>
            <person name="Yu J.-H."/>
            <person name="Zhou M."/>
            <person name="Andersen M.R."/>
            <person name="Archer D.B."/>
            <person name="Baker S.E."/>
            <person name="Benoit I."/>
            <person name="Brakhage A.A."/>
            <person name="Braus G.H."/>
            <person name="Fischer R."/>
            <person name="Frisvad J.C."/>
            <person name="Goldman G.H."/>
            <person name="Houbraken J."/>
            <person name="Oakley B."/>
            <person name="Pocsi I."/>
            <person name="Scazzocchio C."/>
            <person name="Seiboth B."/>
            <person name="vanKuyk P.A."/>
            <person name="Wortman J."/>
            <person name="Dyer P.S."/>
            <person name="Grigoriev I.V."/>
        </authorList>
    </citation>
    <scope>NUCLEOTIDE SEQUENCE [LARGE SCALE GENOMIC DNA]</scope>
    <source>
        <strain evidence="2">ATCC 16872 / CBS 172.66 / WB 5094</strain>
    </source>
</reference>
<dbReference type="RefSeq" id="XP_020056227.1">
    <property type="nucleotide sequence ID" value="XM_020198228.1"/>
</dbReference>
<dbReference type="Proteomes" id="UP000184546">
    <property type="component" value="Unassembled WGS sequence"/>
</dbReference>
<dbReference type="InterPro" id="IPR038781">
    <property type="entry name" value="C365.16-ike"/>
</dbReference>
<gene>
    <name evidence="1" type="ORF">ASPACDRAFT_1881063</name>
</gene>